<feature type="transmembrane region" description="Helical" evidence="5">
    <location>
        <begin position="121"/>
        <end position="147"/>
    </location>
</feature>
<evidence type="ECO:0000256" key="3">
    <source>
        <dbReference type="ARBA" id="ARBA00022989"/>
    </source>
</evidence>
<evidence type="ECO:0000256" key="2">
    <source>
        <dbReference type="ARBA" id="ARBA00022692"/>
    </source>
</evidence>
<feature type="transmembrane region" description="Helical" evidence="5">
    <location>
        <begin position="167"/>
        <end position="185"/>
    </location>
</feature>
<gene>
    <name evidence="7" type="primary">sulP</name>
    <name evidence="7" type="ORF">H7C18_03455</name>
</gene>
<organism evidence="7 8">
    <name type="scientific">Cohnella zeiphila</name>
    <dbReference type="NCBI Taxonomy" id="2761120"/>
    <lineage>
        <taxon>Bacteria</taxon>
        <taxon>Bacillati</taxon>
        <taxon>Bacillota</taxon>
        <taxon>Bacilli</taxon>
        <taxon>Bacillales</taxon>
        <taxon>Paenibacillaceae</taxon>
        <taxon>Cohnella</taxon>
    </lineage>
</organism>
<protein>
    <submittedName>
        <fullName evidence="7">Sulfate permease</fullName>
    </submittedName>
</protein>
<dbReference type="InterPro" id="IPR036513">
    <property type="entry name" value="STAS_dom_sf"/>
</dbReference>
<feature type="transmembrane region" description="Helical" evidence="5">
    <location>
        <begin position="46"/>
        <end position="63"/>
    </location>
</feature>
<evidence type="ECO:0000313" key="7">
    <source>
        <dbReference type="EMBL" id="MBB6729944.1"/>
    </source>
</evidence>
<feature type="transmembrane region" description="Helical" evidence="5">
    <location>
        <begin position="374"/>
        <end position="405"/>
    </location>
</feature>
<accession>A0A7X0SJI3</accession>
<feature type="domain" description="STAS" evidence="6">
    <location>
        <begin position="443"/>
        <end position="543"/>
    </location>
</feature>
<dbReference type="RefSeq" id="WP_185127606.1">
    <property type="nucleotide sequence ID" value="NZ_JACJVO010000003.1"/>
</dbReference>
<dbReference type="EMBL" id="JACJVO010000003">
    <property type="protein sequence ID" value="MBB6729944.1"/>
    <property type="molecule type" value="Genomic_DNA"/>
</dbReference>
<evidence type="ECO:0000256" key="5">
    <source>
        <dbReference type="SAM" id="Phobius"/>
    </source>
</evidence>
<feature type="transmembrane region" description="Helical" evidence="5">
    <location>
        <begin position="244"/>
        <end position="266"/>
    </location>
</feature>
<dbReference type="GO" id="GO:0016020">
    <property type="term" value="C:membrane"/>
    <property type="evidence" value="ECO:0007669"/>
    <property type="project" value="UniProtKB-SubCell"/>
</dbReference>
<dbReference type="GO" id="GO:0055085">
    <property type="term" value="P:transmembrane transport"/>
    <property type="evidence" value="ECO:0007669"/>
    <property type="project" value="InterPro"/>
</dbReference>
<dbReference type="InterPro" id="IPR011547">
    <property type="entry name" value="SLC26A/SulP_dom"/>
</dbReference>
<dbReference type="PROSITE" id="PS50801">
    <property type="entry name" value="STAS"/>
    <property type="match status" value="1"/>
</dbReference>
<dbReference type="AlphaFoldDB" id="A0A7X0SJI3"/>
<evidence type="ECO:0000313" key="8">
    <source>
        <dbReference type="Proteomes" id="UP000564644"/>
    </source>
</evidence>
<keyword evidence="8" id="KW-1185">Reference proteome</keyword>
<keyword evidence="4 5" id="KW-0472">Membrane</keyword>
<dbReference type="Gene3D" id="3.30.750.24">
    <property type="entry name" value="STAS domain"/>
    <property type="match status" value="1"/>
</dbReference>
<proteinExistence type="predicted"/>
<feature type="transmembrane region" description="Helical" evidence="5">
    <location>
        <begin position="70"/>
        <end position="88"/>
    </location>
</feature>
<evidence type="ECO:0000256" key="1">
    <source>
        <dbReference type="ARBA" id="ARBA00004141"/>
    </source>
</evidence>
<dbReference type="CDD" id="cd07042">
    <property type="entry name" value="STAS_SulP_like_sulfate_transporter"/>
    <property type="match status" value="1"/>
</dbReference>
<evidence type="ECO:0000256" key="4">
    <source>
        <dbReference type="ARBA" id="ARBA00023136"/>
    </source>
</evidence>
<name>A0A7X0SJI3_9BACL</name>
<evidence type="ECO:0000259" key="6">
    <source>
        <dbReference type="PROSITE" id="PS50801"/>
    </source>
</evidence>
<dbReference type="Pfam" id="PF00916">
    <property type="entry name" value="Sulfate_transp"/>
    <property type="match status" value="1"/>
</dbReference>
<dbReference type="InterPro" id="IPR001902">
    <property type="entry name" value="SLC26A/SulP_fam"/>
</dbReference>
<dbReference type="Proteomes" id="UP000564644">
    <property type="component" value="Unassembled WGS sequence"/>
</dbReference>
<dbReference type="PANTHER" id="PTHR11814">
    <property type="entry name" value="SULFATE TRANSPORTER"/>
    <property type="match status" value="1"/>
</dbReference>
<keyword evidence="3 5" id="KW-1133">Transmembrane helix</keyword>
<reference evidence="7 8" key="1">
    <citation type="submission" date="2020-08" db="EMBL/GenBank/DDBJ databases">
        <title>Cohnella phylogeny.</title>
        <authorList>
            <person name="Dunlap C."/>
        </authorList>
    </citation>
    <scope>NUCLEOTIDE SEQUENCE [LARGE SCALE GENOMIC DNA]</scope>
    <source>
        <strain evidence="7 8">CBP 2801</strain>
    </source>
</reference>
<comment type="caution">
    <text evidence="7">The sequence shown here is derived from an EMBL/GenBank/DDBJ whole genome shotgun (WGS) entry which is preliminary data.</text>
</comment>
<dbReference type="SUPFAM" id="SSF52091">
    <property type="entry name" value="SpoIIaa-like"/>
    <property type="match status" value="1"/>
</dbReference>
<comment type="subcellular location">
    <subcellularLocation>
        <location evidence="1">Membrane</location>
        <topology evidence="1">Multi-pass membrane protein</topology>
    </subcellularLocation>
</comment>
<sequence>MIGLERFRGYSLQSLRKDLLAGVIVAIVAIPLAMSFAIASGVKPQYGIYSTIVAGFLISLLGGSRFQIGGPTGAFIPILLGIVLQYGYENLLLAGMMAGVLLMLMGFLRLGVLIQFIPKPVTVGFTTGIAVTIFSGQIGNFLGLTGLKRHENFLPSMKELADHLGGVNPYAVATAAIGLAVIVLLPKLYPRVPSSLVGLVVATAVAALAFSGKVATIGSTYGAISSSLPSLTLPSLNVDRLIQLIHPALVIAMLGGIESLLSAVVADGMTGRRHDSNRELIGQGTANLIAPLFGGIPATGAIARTATNIKNGAASPVSGMVHSLVVLLILVACAPLASSIPLSAMAPILMIVAWNMSERKEFVRLLKLRTNDSLVLAVTFLLTVLVNLTTAVEIGLGLAAVVFLIRMRSALTVTKVLPDPAESKGKVRPYKEEEAGGCPQFGICTIEGPLFFASAGSFERLVEQAAGERAGVLLLRMSRVPFMDATGASKLAEVADRYEASGRTLLLSGLRPQPRAYLDKIGLLGRIGPERLFEHTGEAIAYALARMDRGICAGCRRFAFRECDRLSAMPHEEPASPGT</sequence>
<feature type="transmembrane region" description="Helical" evidence="5">
    <location>
        <begin position="20"/>
        <end position="40"/>
    </location>
</feature>
<dbReference type="NCBIfam" id="TIGR00815">
    <property type="entry name" value="sulP"/>
    <property type="match status" value="1"/>
</dbReference>
<dbReference type="Pfam" id="PF01740">
    <property type="entry name" value="STAS"/>
    <property type="match status" value="1"/>
</dbReference>
<feature type="transmembrane region" description="Helical" evidence="5">
    <location>
        <begin position="197"/>
        <end position="224"/>
    </location>
</feature>
<keyword evidence="2 5" id="KW-0812">Transmembrane</keyword>
<dbReference type="InterPro" id="IPR002645">
    <property type="entry name" value="STAS_dom"/>
</dbReference>
<feature type="transmembrane region" description="Helical" evidence="5">
    <location>
        <begin position="94"/>
        <end position="114"/>
    </location>
</feature>
<feature type="transmembrane region" description="Helical" evidence="5">
    <location>
        <begin position="324"/>
        <end position="354"/>
    </location>
</feature>